<dbReference type="GO" id="GO:0005509">
    <property type="term" value="F:calcium ion binding"/>
    <property type="evidence" value="ECO:0007669"/>
    <property type="project" value="TreeGrafter"/>
</dbReference>
<evidence type="ECO:0000259" key="1">
    <source>
        <dbReference type="PROSITE" id="PS50004"/>
    </source>
</evidence>
<dbReference type="SMART" id="SM00239">
    <property type="entry name" value="C2"/>
    <property type="match status" value="1"/>
</dbReference>
<keyword evidence="3" id="KW-1185">Reference proteome</keyword>
<organism evidence="2 3">
    <name type="scientific">Blyttiomyces helicus</name>
    <dbReference type="NCBI Taxonomy" id="388810"/>
    <lineage>
        <taxon>Eukaryota</taxon>
        <taxon>Fungi</taxon>
        <taxon>Fungi incertae sedis</taxon>
        <taxon>Chytridiomycota</taxon>
        <taxon>Chytridiomycota incertae sedis</taxon>
        <taxon>Chytridiomycetes</taxon>
        <taxon>Chytridiomycetes incertae sedis</taxon>
        <taxon>Blyttiomyces</taxon>
    </lineage>
</organism>
<dbReference type="OrthoDB" id="775356at2759"/>
<dbReference type="Pfam" id="PF00168">
    <property type="entry name" value="C2"/>
    <property type="match status" value="2"/>
</dbReference>
<dbReference type="GO" id="GO:0001786">
    <property type="term" value="F:phosphatidylserine binding"/>
    <property type="evidence" value="ECO:0007669"/>
    <property type="project" value="TreeGrafter"/>
</dbReference>
<feature type="domain" description="C2" evidence="1">
    <location>
        <begin position="108"/>
        <end position="236"/>
    </location>
</feature>
<protein>
    <submittedName>
        <fullName evidence="2">C2 domain-containing protein</fullName>
    </submittedName>
</protein>
<dbReference type="EMBL" id="ML000006">
    <property type="protein sequence ID" value="RKO84525.1"/>
    <property type="molecule type" value="Genomic_DNA"/>
</dbReference>
<dbReference type="GO" id="GO:0005544">
    <property type="term" value="F:calcium-dependent phospholipid binding"/>
    <property type="evidence" value="ECO:0007669"/>
    <property type="project" value="TreeGrafter"/>
</dbReference>
<accession>A0A4P9VZS0</accession>
<dbReference type="GO" id="GO:0030276">
    <property type="term" value="F:clathrin binding"/>
    <property type="evidence" value="ECO:0007669"/>
    <property type="project" value="TreeGrafter"/>
</dbReference>
<evidence type="ECO:0000313" key="2">
    <source>
        <dbReference type="EMBL" id="RKO84525.1"/>
    </source>
</evidence>
<dbReference type="GO" id="GO:0070382">
    <property type="term" value="C:exocytic vesicle"/>
    <property type="evidence" value="ECO:0007669"/>
    <property type="project" value="TreeGrafter"/>
</dbReference>
<dbReference type="GO" id="GO:0017156">
    <property type="term" value="P:calcium-ion regulated exocytosis"/>
    <property type="evidence" value="ECO:0007669"/>
    <property type="project" value="TreeGrafter"/>
</dbReference>
<evidence type="ECO:0000313" key="3">
    <source>
        <dbReference type="Proteomes" id="UP000269721"/>
    </source>
</evidence>
<dbReference type="InterPro" id="IPR035892">
    <property type="entry name" value="C2_domain_sf"/>
</dbReference>
<dbReference type="AlphaFoldDB" id="A0A4P9VZS0"/>
<dbReference type="GO" id="GO:0005886">
    <property type="term" value="C:plasma membrane"/>
    <property type="evidence" value="ECO:0007669"/>
    <property type="project" value="TreeGrafter"/>
</dbReference>
<dbReference type="CDD" id="cd00030">
    <property type="entry name" value="C2"/>
    <property type="match status" value="1"/>
</dbReference>
<name>A0A4P9VZS0_9FUNG</name>
<proteinExistence type="predicted"/>
<sequence>MAADWTVVEKISVKIVEAKWEDKQTIRDDLELVNAVLGTLAGGGGGGGAEEFIFDDVRGFRDLKVVVWNEDKTGVSRPVGKVVFPRRFLSGEDEQWYNLMNADTEGTVSGELRVKIKYFPPKDHRATYAFSVRVIGGRNLSIRNPLGTPPDPFAVIHLLPDPEAHTTQQTRVQRNTVNPAYSDVFIFTVDTLEPDQELHFSVWDNASLGNEQTVFLGHLSVPLLDVVMRGYVDRWCSLAPYPASAPQTRKTHTFEEAGFAFSYCSHCAGVMVGTHLQFEKICRCTAEVLEMLVLGLAQYEKLLQCVEEDDFFSLNVLGRVSQEREEAARSLVRGLGQAELEAPETAIVIAPQLPAPKLKKSKNTVKPSVPSILSIARFKYPCSSAHSFSNSSVWLEGS</sequence>
<dbReference type="InterPro" id="IPR000008">
    <property type="entry name" value="C2_dom"/>
</dbReference>
<dbReference type="Proteomes" id="UP000269721">
    <property type="component" value="Unassembled WGS sequence"/>
</dbReference>
<dbReference type="Gene3D" id="2.60.40.150">
    <property type="entry name" value="C2 domain"/>
    <property type="match status" value="2"/>
</dbReference>
<reference evidence="3" key="1">
    <citation type="journal article" date="2018" name="Nat. Microbiol.">
        <title>Leveraging single-cell genomics to expand the fungal tree of life.</title>
        <authorList>
            <person name="Ahrendt S.R."/>
            <person name="Quandt C.A."/>
            <person name="Ciobanu D."/>
            <person name="Clum A."/>
            <person name="Salamov A."/>
            <person name="Andreopoulos B."/>
            <person name="Cheng J.F."/>
            <person name="Woyke T."/>
            <person name="Pelin A."/>
            <person name="Henrissat B."/>
            <person name="Reynolds N.K."/>
            <person name="Benny G.L."/>
            <person name="Smith M.E."/>
            <person name="James T.Y."/>
            <person name="Grigoriev I.V."/>
        </authorList>
    </citation>
    <scope>NUCLEOTIDE SEQUENCE [LARGE SCALE GENOMIC DNA]</scope>
</reference>
<dbReference type="GO" id="GO:0000149">
    <property type="term" value="F:SNARE binding"/>
    <property type="evidence" value="ECO:0007669"/>
    <property type="project" value="TreeGrafter"/>
</dbReference>
<dbReference type="PANTHER" id="PTHR10024">
    <property type="entry name" value="SYNAPTOTAGMIN"/>
    <property type="match status" value="1"/>
</dbReference>
<gene>
    <name evidence="2" type="ORF">BDK51DRAFT_34631</name>
</gene>
<dbReference type="PROSITE" id="PS50004">
    <property type="entry name" value="C2"/>
    <property type="match status" value="1"/>
</dbReference>
<dbReference type="SUPFAM" id="SSF49562">
    <property type="entry name" value="C2 domain (Calcium/lipid-binding domain, CaLB)"/>
    <property type="match status" value="2"/>
</dbReference>